<evidence type="ECO:0000256" key="15">
    <source>
        <dbReference type="PROSITE-ProRule" id="PRU00560"/>
    </source>
</evidence>
<dbReference type="Pfam" id="PF00580">
    <property type="entry name" value="UvrD-helicase"/>
    <property type="match status" value="1"/>
</dbReference>
<evidence type="ECO:0000256" key="4">
    <source>
        <dbReference type="ARBA" id="ARBA00022801"/>
    </source>
</evidence>
<dbReference type="EC" id="5.6.2.4" evidence="12"/>
<dbReference type="InterPro" id="IPR038726">
    <property type="entry name" value="PDDEXK_AddAB-type"/>
</dbReference>
<feature type="domain" description="UvrD-like helicase C-terminal" evidence="17">
    <location>
        <begin position="487"/>
        <end position="766"/>
    </location>
</feature>
<dbReference type="InterPro" id="IPR000212">
    <property type="entry name" value="DNA_helicase_UvrD/REP"/>
</dbReference>
<dbReference type="OrthoDB" id="9810135at2"/>
<dbReference type="PROSITE" id="PS51198">
    <property type="entry name" value="UVRD_HELICASE_ATP_BIND"/>
    <property type="match status" value="1"/>
</dbReference>
<dbReference type="SUPFAM" id="SSF52980">
    <property type="entry name" value="Restriction endonuclease-like"/>
    <property type="match status" value="1"/>
</dbReference>
<evidence type="ECO:0000256" key="11">
    <source>
        <dbReference type="ARBA" id="ARBA00034617"/>
    </source>
</evidence>
<dbReference type="InterPro" id="IPR011604">
    <property type="entry name" value="PDDEXK-like_dom_sf"/>
</dbReference>
<keyword evidence="5 15" id="KW-0347">Helicase</keyword>
<evidence type="ECO:0000259" key="17">
    <source>
        <dbReference type="PROSITE" id="PS51217"/>
    </source>
</evidence>
<dbReference type="NCBIfam" id="TIGR02784">
    <property type="entry name" value="addA_alphas"/>
    <property type="match status" value="1"/>
</dbReference>
<evidence type="ECO:0000256" key="9">
    <source>
        <dbReference type="ARBA" id="ARBA00023204"/>
    </source>
</evidence>
<dbReference type="PANTHER" id="PTHR11070">
    <property type="entry name" value="UVRD / RECB / PCRA DNA HELICASE FAMILY MEMBER"/>
    <property type="match status" value="1"/>
</dbReference>
<dbReference type="KEGG" id="cmag:CBW24_00600"/>
<dbReference type="GO" id="GO:0003677">
    <property type="term" value="F:DNA binding"/>
    <property type="evidence" value="ECO:0007669"/>
    <property type="project" value="UniProtKB-KW"/>
</dbReference>
<keyword evidence="2 15" id="KW-0547">Nucleotide-binding</keyword>
<evidence type="ECO:0000256" key="12">
    <source>
        <dbReference type="ARBA" id="ARBA00034808"/>
    </source>
</evidence>
<comment type="catalytic activity">
    <reaction evidence="11">
        <text>Couples ATP hydrolysis with the unwinding of duplex DNA by translocating in the 3'-5' direction.</text>
        <dbReference type="EC" id="5.6.2.4"/>
    </reaction>
</comment>
<evidence type="ECO:0000256" key="2">
    <source>
        <dbReference type="ARBA" id="ARBA00022741"/>
    </source>
</evidence>
<evidence type="ECO:0000313" key="18">
    <source>
        <dbReference type="EMBL" id="ATI40655.1"/>
    </source>
</evidence>
<dbReference type="PANTHER" id="PTHR11070:SF2">
    <property type="entry name" value="ATP-DEPENDENT DNA HELICASE SRS2"/>
    <property type="match status" value="1"/>
</dbReference>
<dbReference type="GO" id="GO:0033202">
    <property type="term" value="C:DNA helicase complex"/>
    <property type="evidence" value="ECO:0007669"/>
    <property type="project" value="TreeGrafter"/>
</dbReference>
<keyword evidence="1" id="KW-0540">Nuclease</keyword>
<evidence type="ECO:0000256" key="8">
    <source>
        <dbReference type="ARBA" id="ARBA00023125"/>
    </source>
</evidence>
<keyword evidence="9" id="KW-0234">DNA repair</keyword>
<evidence type="ECO:0000313" key="19">
    <source>
        <dbReference type="Proteomes" id="UP000219050"/>
    </source>
</evidence>
<dbReference type="Gene3D" id="3.90.320.10">
    <property type="match status" value="1"/>
</dbReference>
<keyword evidence="4 15" id="KW-0378">Hydrolase</keyword>
<organism evidence="18 19">
    <name type="scientific">Pacificitalea manganoxidans</name>
    <dbReference type="NCBI Taxonomy" id="1411902"/>
    <lineage>
        <taxon>Bacteria</taxon>
        <taxon>Pseudomonadati</taxon>
        <taxon>Pseudomonadota</taxon>
        <taxon>Alphaproteobacteria</taxon>
        <taxon>Rhodobacterales</taxon>
        <taxon>Paracoccaceae</taxon>
        <taxon>Pacificitalea</taxon>
    </lineage>
</organism>
<dbReference type="InterPro" id="IPR014016">
    <property type="entry name" value="UvrD-like_ATP-bd"/>
</dbReference>
<dbReference type="Gene3D" id="1.10.486.10">
    <property type="entry name" value="PCRA, domain 4"/>
    <property type="match status" value="1"/>
</dbReference>
<keyword evidence="19" id="KW-1185">Reference proteome</keyword>
<proteinExistence type="predicted"/>
<comment type="catalytic activity">
    <reaction evidence="14">
        <text>ATP + H2O = ADP + phosphate + H(+)</text>
        <dbReference type="Rhea" id="RHEA:13065"/>
        <dbReference type="ChEBI" id="CHEBI:15377"/>
        <dbReference type="ChEBI" id="CHEBI:15378"/>
        <dbReference type="ChEBI" id="CHEBI:30616"/>
        <dbReference type="ChEBI" id="CHEBI:43474"/>
        <dbReference type="ChEBI" id="CHEBI:456216"/>
        <dbReference type="EC" id="5.6.2.4"/>
    </reaction>
</comment>
<dbReference type="RefSeq" id="WP_097372329.1">
    <property type="nucleotide sequence ID" value="NZ_CP021404.1"/>
</dbReference>
<dbReference type="AlphaFoldDB" id="A0A291LW17"/>
<dbReference type="GO" id="GO:0004527">
    <property type="term" value="F:exonuclease activity"/>
    <property type="evidence" value="ECO:0007669"/>
    <property type="project" value="UniProtKB-KW"/>
</dbReference>
<dbReference type="Gene3D" id="3.40.50.300">
    <property type="entry name" value="P-loop containing nucleotide triphosphate hydrolases"/>
    <property type="match status" value="4"/>
</dbReference>
<dbReference type="InterPro" id="IPR011335">
    <property type="entry name" value="Restrct_endonuc-II-like"/>
</dbReference>
<keyword evidence="10" id="KW-0413">Isomerase</keyword>
<dbReference type="GO" id="GO:0000725">
    <property type="term" value="P:recombinational repair"/>
    <property type="evidence" value="ECO:0007669"/>
    <property type="project" value="TreeGrafter"/>
</dbReference>
<feature type="binding site" evidence="15">
    <location>
        <begin position="24"/>
        <end position="31"/>
    </location>
    <ligand>
        <name>ATP</name>
        <dbReference type="ChEBI" id="CHEBI:30616"/>
    </ligand>
</feature>
<dbReference type="InterPro" id="IPR027417">
    <property type="entry name" value="P-loop_NTPase"/>
</dbReference>
<sequence length="1117" mass="122462">MIFNDATLRQIQAADPASSTWLSANAGSGKTRVLTDRVARLLLHDVAPQNVLCLTYTKAAASEMQNRLFKRLGKWATLPDDKLRDELAQLGEPETDLGAEVLRKARRLFARAIETPGGLKVQTIHSFCASLLRRFPLEAGVPPGFTEIDDRTRAQLMREVLDGVATAHRDIYRAIVRQIGGNDINALCAALSTHRAALPDQPSRAHAMALFDLPEDANDDALLALLDTPDLHRLFADCAEVLAGQSKTQKDLAQVLRACAGTDLSRRARYDLLIPAFFTAAGTPRKSLLTKGSVAALGDAADDLLTITDDLDHLRAQLTALKAAEKTLVLHRFAAVWLPAFRRAKDARGWLDFDDLIEKSRDLLVRPGIAEWVLFKLDGGIDHILVDEAQDTSPLQWQVIDLLAGEFTAGEGTRGARERTIFVVGDKKQSIYSFQGADPDGFDRMRASFAERLMQVQAALVELQLEYSFRSATPVLRAVDGVFAQSEGLGEVSGHLAFHADMPGRVDLWPLVEPMEAAPEGHWTDPVDAVSETHETVRLAQAIAAEIARMKREETLQHDGGRRPVSEGDVLILVQRRSDLFHEIIRALKTAGLQVAGADRLKIGGELAVRDLLSLLHFLATPEDSLALAEVLRSPLMGWSEDRLYRIAHGRGQRYLWAVLRERGDADTVPMLQDLLANTDFRRPYELLHRVLLRHDGRRRLTARLGEEATDGIDALLSQALAYEQTQIPSLTGFLDWIDSTETEIKRQPDSAGDRIRVMTVHGAKGLEAPIVFLPDSADRRAMLRGTVIGDEAAVLPLLSGGEAPPRVEALKNAQLAAQEAERERLLYVAMTRAEQWLIVCAAGKVSDDSPAWHAKVEAGLRGENAATHQFAVGEGLRLQPIDWPTVTPVPLGEARPAPSAVALPAWIDTHVEPPERPNAALSPSDLGGAKALFGTVPRLEFVDEATALRLGTVLHLLLEHLAGVAPEDRQRVAPMIITNSRETVTDAEMAAVLAEVEQVLDAPALRPLFAPDALAEVEITATLPDLDHARIHGTIDRLIVTPERVLAVDFKSNRVVPDRPEDTPEGLLRQMGAYAAALKQVYPDRQVDIALLWTRDARLMEVPCDLAMAAMRRAAP</sequence>
<evidence type="ECO:0000256" key="1">
    <source>
        <dbReference type="ARBA" id="ARBA00022722"/>
    </source>
</evidence>
<protein>
    <recommendedName>
        <fullName evidence="12">DNA 3'-5' helicase</fullName>
        <ecNumber evidence="12">5.6.2.4</ecNumber>
    </recommendedName>
    <alternativeName>
        <fullName evidence="13">DNA 3'-5' helicase II</fullName>
    </alternativeName>
</protein>
<dbReference type="GO" id="GO:0005829">
    <property type="term" value="C:cytosol"/>
    <property type="evidence" value="ECO:0007669"/>
    <property type="project" value="TreeGrafter"/>
</dbReference>
<evidence type="ECO:0000256" key="6">
    <source>
        <dbReference type="ARBA" id="ARBA00022839"/>
    </source>
</evidence>
<dbReference type="SUPFAM" id="SSF52540">
    <property type="entry name" value="P-loop containing nucleoside triphosphate hydrolases"/>
    <property type="match status" value="1"/>
</dbReference>
<dbReference type="EMBL" id="CP021404">
    <property type="protein sequence ID" value="ATI40655.1"/>
    <property type="molecule type" value="Genomic_DNA"/>
</dbReference>
<evidence type="ECO:0000256" key="7">
    <source>
        <dbReference type="ARBA" id="ARBA00022840"/>
    </source>
</evidence>
<keyword evidence="7 15" id="KW-0067">ATP-binding</keyword>
<dbReference type="Pfam" id="PF13361">
    <property type="entry name" value="UvrD_C"/>
    <property type="match status" value="1"/>
</dbReference>
<feature type="domain" description="UvrD-like helicase ATP-binding" evidence="16">
    <location>
        <begin position="3"/>
        <end position="472"/>
    </location>
</feature>
<dbReference type="PROSITE" id="PS51217">
    <property type="entry name" value="UVRD_HELICASE_CTER"/>
    <property type="match status" value="1"/>
</dbReference>
<accession>A0A291LW17</accession>
<keyword evidence="8" id="KW-0238">DNA-binding</keyword>
<evidence type="ECO:0000259" key="16">
    <source>
        <dbReference type="PROSITE" id="PS51198"/>
    </source>
</evidence>
<dbReference type="Pfam" id="PF12705">
    <property type="entry name" value="PDDEXK_1"/>
    <property type="match status" value="1"/>
</dbReference>
<dbReference type="Proteomes" id="UP000219050">
    <property type="component" value="Chromosome"/>
</dbReference>
<dbReference type="InterPro" id="IPR014151">
    <property type="entry name" value="DNA_helicase_AddA"/>
</dbReference>
<evidence type="ECO:0000256" key="14">
    <source>
        <dbReference type="ARBA" id="ARBA00048988"/>
    </source>
</evidence>
<dbReference type="GO" id="GO:0005524">
    <property type="term" value="F:ATP binding"/>
    <property type="evidence" value="ECO:0007669"/>
    <property type="project" value="UniProtKB-UniRule"/>
</dbReference>
<keyword evidence="6" id="KW-0269">Exonuclease</keyword>
<keyword evidence="3" id="KW-0227">DNA damage</keyword>
<evidence type="ECO:0000256" key="5">
    <source>
        <dbReference type="ARBA" id="ARBA00022806"/>
    </source>
</evidence>
<name>A0A291LW17_9RHOB</name>
<evidence type="ECO:0000256" key="3">
    <source>
        <dbReference type="ARBA" id="ARBA00022763"/>
    </source>
</evidence>
<evidence type="ECO:0000256" key="13">
    <source>
        <dbReference type="ARBA" id="ARBA00034923"/>
    </source>
</evidence>
<gene>
    <name evidence="18" type="ORF">CBW24_00600</name>
</gene>
<evidence type="ECO:0000256" key="10">
    <source>
        <dbReference type="ARBA" id="ARBA00023235"/>
    </source>
</evidence>
<dbReference type="InterPro" id="IPR014017">
    <property type="entry name" value="DNA_helicase_UvrD-like_C"/>
</dbReference>
<dbReference type="GO" id="GO:0043138">
    <property type="term" value="F:3'-5' DNA helicase activity"/>
    <property type="evidence" value="ECO:0007669"/>
    <property type="project" value="UniProtKB-EC"/>
</dbReference>
<reference evidence="18 19" key="1">
    <citation type="submission" date="2017-05" db="EMBL/GenBank/DDBJ databases">
        <title>Comparative genomic and metabolic analysis of manganese-oxidizing mechanisms in Celeribater manganoxidans DY25T: its adaption to the environment of polymetallic nodule.</title>
        <authorList>
            <person name="Wang X."/>
        </authorList>
    </citation>
    <scope>NUCLEOTIDE SEQUENCE [LARGE SCALE GENOMIC DNA]</scope>
    <source>
        <strain evidence="18 19">DY25</strain>
    </source>
</reference>